<dbReference type="GO" id="GO:0051301">
    <property type="term" value="P:cell division"/>
    <property type="evidence" value="ECO:0007669"/>
    <property type="project" value="UniProtKB-KW"/>
</dbReference>
<dbReference type="GeneID" id="14494884"/>
<keyword evidence="10" id="KW-1185">Reference proteome</keyword>
<name>I2H0L4_HENB6</name>
<feature type="compositionally biased region" description="Low complexity" evidence="8">
    <location>
        <begin position="28"/>
        <end position="58"/>
    </location>
</feature>
<evidence type="ECO:0000256" key="4">
    <source>
        <dbReference type="ARBA" id="ARBA00022786"/>
    </source>
</evidence>
<dbReference type="EMBL" id="HE806318">
    <property type="protein sequence ID" value="CCH59916.1"/>
    <property type="molecule type" value="Genomic_DNA"/>
</dbReference>
<keyword evidence="5 7" id="KW-0802">TPR repeat</keyword>
<feature type="compositionally biased region" description="Low complexity" evidence="8">
    <location>
        <begin position="806"/>
        <end position="822"/>
    </location>
</feature>
<protein>
    <submittedName>
        <fullName evidence="9">Uncharacterized protein</fullName>
    </submittedName>
</protein>
<dbReference type="Proteomes" id="UP000002866">
    <property type="component" value="Chromosome 3"/>
</dbReference>
<feature type="repeat" description="TPR" evidence="7">
    <location>
        <begin position="728"/>
        <end position="761"/>
    </location>
</feature>
<dbReference type="GO" id="GO:0032297">
    <property type="term" value="P:negative regulation of DNA-templated DNA replication initiation"/>
    <property type="evidence" value="ECO:0007669"/>
    <property type="project" value="EnsemblFungi"/>
</dbReference>
<evidence type="ECO:0000313" key="10">
    <source>
        <dbReference type="Proteomes" id="UP000002866"/>
    </source>
</evidence>
<keyword evidence="6" id="KW-0131">Cell cycle</keyword>
<dbReference type="PANTHER" id="PTHR12558:SF9">
    <property type="entry name" value="CELL DIVISION CYCLE PROTEIN 16 HOMOLOG"/>
    <property type="match status" value="1"/>
</dbReference>
<dbReference type="GO" id="GO:0016567">
    <property type="term" value="P:protein ubiquitination"/>
    <property type="evidence" value="ECO:0007669"/>
    <property type="project" value="EnsemblFungi"/>
</dbReference>
<dbReference type="FunCoup" id="I2H0L4">
    <property type="interactions" value="1292"/>
</dbReference>
<dbReference type="OrthoDB" id="10006270at2759"/>
<dbReference type="KEGG" id="tbl:TBLA_0C01010"/>
<feature type="region of interest" description="Disordered" evidence="8">
    <location>
        <begin position="799"/>
        <end position="827"/>
    </location>
</feature>
<sequence>MTGESDHRAGRSPFLAVPNSYQQASQGQNRNQNNSSISPRNNINNNTSNNINNSNTNPLHIGSNVRPTMHLTSMAAAITMSPLGQKTPSNLHQREREAASLTTPNHHRTPAISGQQLQSQQQSSGLLGSMSKNGLFASALPSSLRKVSFQREYRDPVIMDGNTTTLGSNVPKNSLNYGNPIDNDGLTTTLITTTSAAELENGNNSNINTGTGTNEPFDFADMSTIDKLQSWRQDALFQHLYSTAEFIGNKILSMTNDSTDAFWLAQIYYQSGEYTRAIDLLSNSTSSVGGSAITNNWVTISIPCRYLMGLCLVELKKFDEALDIIGEETLFIPEPINNSNTTNNQSTTNNTSEKSSLDAGIDLESSMSYLRGRIYLYQNNFNKAKTSFINSILIDIKNFEAYEQLTSKNLLTPKEELDLLNKLDFSTLDDNEELIKNLYYLRLKNLISVSPNSNLIDYNNQIDFKESKNILIEQYNLENNIDILLFEIENYYNSCKFEKCIDYCEKALEIDAFNKNILTVYISSLYEQDAKNKLFLISHKLSQNLPNSEVTWFSIRHILIFSINKINEARKNFSKSSLIDSSFAPAWLGFAHTFAIENEHDQAISAYSTASRFFQGMNSPNLFLGMQYMSINTLSLAEEYFILSYDINPNDPLLLNEMGVLYFKKSDLQKSKKFLKRALDASNKSLNPNSKTALSIQINLAHTFRKLNEFEKSVQLIKSVLEISGKNSNLLCNLGFLYLKLRQFQYAIDNLHTALSINPSNQLAQELLIRALELNVLIKLDSDHPLNFLQSNSNQINADNNKKISESNFSTSDTTSTRSSTNSRKRSNKNILISDEFSKKLRTSNFFNNDNASTSHSASNISTF</sequence>
<dbReference type="GO" id="GO:0031145">
    <property type="term" value="P:anaphase-promoting complex-dependent catabolic process"/>
    <property type="evidence" value="ECO:0007669"/>
    <property type="project" value="EnsemblFungi"/>
</dbReference>
<reference evidence="9 10" key="1">
    <citation type="journal article" date="2011" name="Proc. Natl. Acad. Sci. U.S.A.">
        <title>Evolutionary erosion of yeast sex chromosomes by mating-type switching accidents.</title>
        <authorList>
            <person name="Gordon J.L."/>
            <person name="Armisen D."/>
            <person name="Proux-Wera E."/>
            <person name="Oheigeartaigh S.S."/>
            <person name="Byrne K.P."/>
            <person name="Wolfe K.H."/>
        </authorList>
    </citation>
    <scope>NUCLEOTIDE SEQUENCE [LARGE SCALE GENOMIC DNA]</scope>
    <source>
        <strain evidence="10">ATCC 34711 / CBS 6284 / DSM 70876 / NBRC 10599 / NRRL Y-10934 / UCD 77-7</strain>
    </source>
</reference>
<keyword evidence="1" id="KW-0132">Cell division</keyword>
<keyword evidence="3" id="KW-0498">Mitosis</keyword>
<dbReference type="SUPFAM" id="SSF81901">
    <property type="entry name" value="HCP-like"/>
    <property type="match status" value="1"/>
</dbReference>
<keyword evidence="4" id="KW-0833">Ubl conjugation pathway</keyword>
<evidence type="ECO:0000256" key="5">
    <source>
        <dbReference type="ARBA" id="ARBA00022803"/>
    </source>
</evidence>
<feature type="region of interest" description="Disordered" evidence="8">
    <location>
        <begin position="336"/>
        <end position="355"/>
    </location>
</feature>
<dbReference type="GO" id="GO:0045842">
    <property type="term" value="P:positive regulation of mitotic metaphase/anaphase transition"/>
    <property type="evidence" value="ECO:0007669"/>
    <property type="project" value="TreeGrafter"/>
</dbReference>
<gene>
    <name evidence="9" type="primary">TBLA0C01010</name>
    <name evidence="9" type="ORF">TBLA_0C01010</name>
</gene>
<evidence type="ECO:0000313" key="9">
    <source>
        <dbReference type="EMBL" id="CCH59916.1"/>
    </source>
</evidence>
<dbReference type="PROSITE" id="PS50005">
    <property type="entry name" value="TPR"/>
    <property type="match status" value="1"/>
</dbReference>
<dbReference type="GO" id="GO:0061630">
    <property type="term" value="F:ubiquitin protein ligase activity"/>
    <property type="evidence" value="ECO:0007669"/>
    <property type="project" value="EnsemblFungi"/>
</dbReference>
<dbReference type="HOGENOM" id="CLU_011751_4_0_1"/>
<dbReference type="STRING" id="1071380.I2H0L4"/>
<dbReference type="PANTHER" id="PTHR12558">
    <property type="entry name" value="CELL DIVISION CYCLE 16,23,27"/>
    <property type="match status" value="1"/>
</dbReference>
<feature type="region of interest" description="Disordered" evidence="8">
    <location>
        <begin position="83"/>
        <end position="128"/>
    </location>
</feature>
<evidence type="ECO:0000256" key="8">
    <source>
        <dbReference type="SAM" id="MobiDB-lite"/>
    </source>
</evidence>
<feature type="compositionally biased region" description="Low complexity" evidence="8">
    <location>
        <begin position="113"/>
        <end position="128"/>
    </location>
</feature>
<dbReference type="Pfam" id="PF12895">
    <property type="entry name" value="ANAPC3"/>
    <property type="match status" value="1"/>
</dbReference>
<evidence type="ECO:0000256" key="6">
    <source>
        <dbReference type="ARBA" id="ARBA00023306"/>
    </source>
</evidence>
<dbReference type="GO" id="GO:0005680">
    <property type="term" value="C:anaphase-promoting complex"/>
    <property type="evidence" value="ECO:0007669"/>
    <property type="project" value="EnsemblFungi"/>
</dbReference>
<dbReference type="AlphaFoldDB" id="I2H0L4"/>
<accession>I2H0L4</accession>
<dbReference type="SMART" id="SM00028">
    <property type="entry name" value="TPR"/>
    <property type="match status" value="8"/>
</dbReference>
<evidence type="ECO:0000256" key="2">
    <source>
        <dbReference type="ARBA" id="ARBA00022737"/>
    </source>
</evidence>
<dbReference type="Pfam" id="PF13424">
    <property type="entry name" value="TPR_12"/>
    <property type="match status" value="1"/>
</dbReference>
<dbReference type="SUPFAM" id="SSF48452">
    <property type="entry name" value="TPR-like"/>
    <property type="match status" value="1"/>
</dbReference>
<dbReference type="InParanoid" id="I2H0L4"/>
<dbReference type="InterPro" id="IPR019734">
    <property type="entry name" value="TPR_rpt"/>
</dbReference>
<dbReference type="InterPro" id="IPR011990">
    <property type="entry name" value="TPR-like_helical_dom_sf"/>
</dbReference>
<evidence type="ECO:0000256" key="7">
    <source>
        <dbReference type="PROSITE-ProRule" id="PRU00339"/>
    </source>
</evidence>
<dbReference type="GO" id="GO:0005829">
    <property type="term" value="C:cytosol"/>
    <property type="evidence" value="ECO:0007669"/>
    <property type="project" value="EnsemblFungi"/>
</dbReference>
<feature type="compositionally biased region" description="Low complexity" evidence="8">
    <location>
        <begin position="337"/>
        <end position="354"/>
    </location>
</feature>
<dbReference type="eggNOG" id="KOG1173">
    <property type="taxonomic scope" value="Eukaryota"/>
</dbReference>
<dbReference type="RefSeq" id="XP_004179435.1">
    <property type="nucleotide sequence ID" value="XM_004179387.1"/>
</dbReference>
<evidence type="ECO:0000256" key="3">
    <source>
        <dbReference type="ARBA" id="ARBA00022776"/>
    </source>
</evidence>
<dbReference type="OMA" id="DPFHNNA"/>
<keyword evidence="2" id="KW-0677">Repeat</keyword>
<proteinExistence type="predicted"/>
<feature type="region of interest" description="Disordered" evidence="8">
    <location>
        <begin position="1"/>
        <end position="65"/>
    </location>
</feature>
<organism evidence="9 10">
    <name type="scientific">Henningerozyma blattae (strain ATCC 34711 / CBS 6284 / DSM 70876 / NBRC 10599 / NRRL Y-10934 / UCD 77-7)</name>
    <name type="common">Yeast</name>
    <name type="synonym">Tetrapisispora blattae</name>
    <dbReference type="NCBI Taxonomy" id="1071380"/>
    <lineage>
        <taxon>Eukaryota</taxon>
        <taxon>Fungi</taxon>
        <taxon>Dikarya</taxon>
        <taxon>Ascomycota</taxon>
        <taxon>Saccharomycotina</taxon>
        <taxon>Saccharomycetes</taxon>
        <taxon>Saccharomycetales</taxon>
        <taxon>Saccharomycetaceae</taxon>
        <taxon>Henningerozyma</taxon>
    </lineage>
</organism>
<evidence type="ECO:0000256" key="1">
    <source>
        <dbReference type="ARBA" id="ARBA00022618"/>
    </source>
</evidence>
<dbReference type="Gene3D" id="1.25.40.10">
    <property type="entry name" value="Tetratricopeptide repeat domain"/>
    <property type="match status" value="1"/>
</dbReference>